<dbReference type="KEGG" id="mkc:kam1_1325"/>
<proteinExistence type="predicted"/>
<organism evidence="2 3">
    <name type="scientific">Methylacidiphilum kamchatkense Kam1</name>
    <dbReference type="NCBI Taxonomy" id="1202785"/>
    <lineage>
        <taxon>Bacteria</taxon>
        <taxon>Pseudomonadati</taxon>
        <taxon>Verrucomicrobiota</taxon>
        <taxon>Methylacidiphilae</taxon>
        <taxon>Methylacidiphilales</taxon>
        <taxon>Methylacidiphilaceae</taxon>
        <taxon>Methylacidiphilum (ex Ratnadevi et al. 2023)</taxon>
    </lineage>
</organism>
<dbReference type="Gene3D" id="3.90.1200.10">
    <property type="match status" value="1"/>
</dbReference>
<dbReference type="STRING" id="1202785.A946_01910"/>
<keyword evidence="2" id="KW-0808">Transferase</keyword>
<reference evidence="3" key="1">
    <citation type="submission" date="2019-03" db="EMBL/GenBank/DDBJ databases">
        <title>Complete genome of Methylacidiphilum kamchatkense Kam1.</title>
        <authorList>
            <person name="Kruse T."/>
            <person name="Murarilal Ratnadevi C."/>
            <person name="Erikstad H.-A."/>
            <person name="Birkeland N.-K."/>
        </authorList>
    </citation>
    <scope>NUCLEOTIDE SEQUENCE [LARGE SCALE GENOMIC DNA]</scope>
    <source>
        <strain evidence="3">kam1</strain>
    </source>
</reference>
<gene>
    <name evidence="2" type="ORF">kam1_1325</name>
</gene>
<evidence type="ECO:0000259" key="1">
    <source>
        <dbReference type="Pfam" id="PF01636"/>
    </source>
</evidence>
<dbReference type="RefSeq" id="WP_143958319.1">
    <property type="nucleotide sequence ID" value="NZ_CP037899.1"/>
</dbReference>
<dbReference type="AlphaFoldDB" id="A0A516TMS7"/>
<sequence length="371" mass="43512">MIFSPFVSNLKNKRLPKDYEDWEKNFPELFFLEAKQPKVEIYLQSIQFLYPQESIVSLTTESARRIDKIVRVETSHRTFLLKQSRPWIDCCPSSRAPMGRILKEAEFYSLCSKDSILRSYVPSLLYVDKTNYLLILSELGKKDYSAIYEKEPFSIDELTSLLDFLSYLHSTFYQKKMIVKFENQAMRKYHWRNLFVSPMKQKKSLSDYKKNESINRLKRKFLADWKFYSAMKQAAYHYLDQGPTLIHGNFLPFSWIRTGTGVGISDFESMICGRPEIDLGLLLSHLLLAGLVEHFFYALSYYRLPESFELTLAFKIAGAEIFRRCIGPDALGCLTPQTKENLLSTSYMLLTEEKEVLFQSIRKMLNRQLTF</sequence>
<dbReference type="EC" id="2.7.1.100" evidence="2"/>
<dbReference type="InterPro" id="IPR011009">
    <property type="entry name" value="Kinase-like_dom_sf"/>
</dbReference>
<keyword evidence="2" id="KW-0418">Kinase</keyword>
<evidence type="ECO:0000313" key="2">
    <source>
        <dbReference type="EMBL" id="QDQ42550.1"/>
    </source>
</evidence>
<feature type="domain" description="Aminoglycoside phosphotransferase" evidence="1">
    <location>
        <begin position="70"/>
        <end position="285"/>
    </location>
</feature>
<dbReference type="SUPFAM" id="SSF56112">
    <property type="entry name" value="Protein kinase-like (PK-like)"/>
    <property type="match status" value="1"/>
</dbReference>
<evidence type="ECO:0000313" key="3">
    <source>
        <dbReference type="Proteomes" id="UP000315925"/>
    </source>
</evidence>
<dbReference type="Pfam" id="PF01636">
    <property type="entry name" value="APH"/>
    <property type="match status" value="1"/>
</dbReference>
<protein>
    <submittedName>
        <fullName evidence="2">5-methylthioribose kinase</fullName>
        <ecNumber evidence="2">2.7.1.100</ecNumber>
    </submittedName>
</protein>
<name>A0A516TMS7_9BACT</name>
<accession>A0A516TMS7</accession>
<dbReference type="Gene3D" id="3.30.200.20">
    <property type="entry name" value="Phosphorylase Kinase, domain 1"/>
    <property type="match status" value="1"/>
</dbReference>
<dbReference type="Proteomes" id="UP000315925">
    <property type="component" value="Chromosome"/>
</dbReference>
<dbReference type="EMBL" id="CP037899">
    <property type="protein sequence ID" value="QDQ42550.1"/>
    <property type="molecule type" value="Genomic_DNA"/>
</dbReference>
<dbReference type="GO" id="GO:0046522">
    <property type="term" value="F:S-methyl-5-thioribose kinase activity"/>
    <property type="evidence" value="ECO:0007669"/>
    <property type="project" value="UniProtKB-EC"/>
</dbReference>
<dbReference type="InterPro" id="IPR002575">
    <property type="entry name" value="Aminoglycoside_PTrfase"/>
</dbReference>